<feature type="region of interest" description="Disordered" evidence="1">
    <location>
        <begin position="1"/>
        <end position="25"/>
    </location>
</feature>
<proteinExistence type="predicted"/>
<protein>
    <submittedName>
        <fullName evidence="2">Uncharacterized protein</fullName>
    </submittedName>
</protein>
<comment type="caution">
    <text evidence="2">The sequence shown here is derived from an EMBL/GenBank/DDBJ whole genome shotgun (WGS) entry which is preliminary data.</text>
</comment>
<dbReference type="AlphaFoldDB" id="A0A3S0QG48"/>
<dbReference type="EMBL" id="RXHI01000010">
    <property type="protein sequence ID" value="RUA22745.1"/>
    <property type="molecule type" value="Genomic_DNA"/>
</dbReference>
<name>A0A3S0QG48_9GAMM</name>
<sequence>MPSTASWLHTRGRRSGSRGEPRFLGSLNPLRAQGWTTWGTGFHHSMNDIPERAPRVGAGDHPTPRAHNPDDAARAPCAPRWHWYRLQVSVTSRADRRGSSLCPTSRERASYHSVIPESAPRWGADPLALQNPWGRIFASLSSPATLRQRLRFRVSLRSTWVSHLLQDIAHACLTNEAGKSPLASARITLDGATGLATAPGRAGYATTPADGPNLWIPLEQDSHPSSSPLAAGLARSRGETFSVGESVHGL</sequence>
<evidence type="ECO:0000256" key="1">
    <source>
        <dbReference type="SAM" id="MobiDB-lite"/>
    </source>
</evidence>
<reference evidence="2" key="1">
    <citation type="submission" date="2018-12" db="EMBL/GenBank/DDBJ databases">
        <authorList>
            <person name="Jadhav K."/>
            <person name="Kushwaha B."/>
            <person name="Jadhav I."/>
        </authorList>
    </citation>
    <scope>NUCLEOTIDE SEQUENCE [LARGE SCALE GENOMIC DNA]</scope>
    <source>
        <strain evidence="2">SBS 10</strain>
    </source>
</reference>
<accession>A0A3S0QG48</accession>
<gene>
    <name evidence="2" type="ORF">DSL92_03790</name>
</gene>
<evidence type="ECO:0000313" key="2">
    <source>
        <dbReference type="EMBL" id="RUA22745.1"/>
    </source>
</evidence>
<feature type="region of interest" description="Disordered" evidence="1">
    <location>
        <begin position="48"/>
        <end position="72"/>
    </location>
</feature>
<organism evidence="2">
    <name type="scientific">Billgrantia gudaonensis</name>
    <dbReference type="NCBI Taxonomy" id="376427"/>
    <lineage>
        <taxon>Bacteria</taxon>
        <taxon>Pseudomonadati</taxon>
        <taxon>Pseudomonadota</taxon>
        <taxon>Gammaproteobacteria</taxon>
        <taxon>Oceanospirillales</taxon>
        <taxon>Halomonadaceae</taxon>
        <taxon>Billgrantia</taxon>
    </lineage>
</organism>